<dbReference type="GO" id="GO:0012505">
    <property type="term" value="C:endomembrane system"/>
    <property type="evidence" value="ECO:0007669"/>
    <property type="project" value="UniProtKB-SubCell"/>
</dbReference>
<feature type="active site" evidence="8">
    <location>
        <position position="145"/>
    </location>
</feature>
<gene>
    <name evidence="12" type="ORF">F8388_014710</name>
</gene>
<dbReference type="EMBL" id="JAATIP010000299">
    <property type="protein sequence ID" value="KAF4353242.1"/>
    <property type="molecule type" value="Genomic_DNA"/>
</dbReference>
<feature type="transmembrane region" description="Helical" evidence="11">
    <location>
        <begin position="1091"/>
        <end position="1111"/>
    </location>
</feature>
<feature type="transmembrane region" description="Helical" evidence="11">
    <location>
        <begin position="510"/>
        <end position="529"/>
    </location>
</feature>
<feature type="binding site" evidence="9">
    <location>
        <position position="145"/>
    </location>
    <ligand>
        <name>UDP-alpha-D-glucose</name>
        <dbReference type="ChEBI" id="CHEBI:58885"/>
    </ligand>
</feature>
<evidence type="ECO:0000313" key="12">
    <source>
        <dbReference type="EMBL" id="KAF4353242.1"/>
    </source>
</evidence>
<evidence type="ECO:0008006" key="14">
    <source>
        <dbReference type="Google" id="ProtNLM"/>
    </source>
</evidence>
<dbReference type="Proteomes" id="UP000525078">
    <property type="component" value="Unassembled WGS sequence"/>
</dbReference>
<feature type="transmembrane region" description="Helical" evidence="11">
    <location>
        <begin position="486"/>
        <end position="504"/>
    </location>
</feature>
<accession>A0A7J6E4C5</accession>
<dbReference type="PANTHER" id="PTHR13301">
    <property type="entry name" value="X-BOX TRANSCRIPTION FACTOR-RELATED"/>
    <property type="match status" value="1"/>
</dbReference>
<keyword evidence="3" id="KW-0808">Transferase</keyword>
<dbReference type="FunFam" id="3.90.550.10:FF:000135">
    <property type="entry name" value="Cellulose synthase-like protein G3"/>
    <property type="match status" value="1"/>
</dbReference>
<evidence type="ECO:0000256" key="6">
    <source>
        <dbReference type="ARBA" id="ARBA00023136"/>
    </source>
</evidence>
<feature type="binding site" evidence="10">
    <location>
        <position position="266"/>
    </location>
    <ligand>
        <name>Mn(2+)</name>
        <dbReference type="ChEBI" id="CHEBI:29035"/>
    </ligand>
</feature>
<dbReference type="Gene3D" id="3.90.550.10">
    <property type="entry name" value="Spore Coat Polysaccharide Biosynthesis Protein SpsA, Chain A"/>
    <property type="match status" value="3"/>
</dbReference>
<feature type="binding site" evidence="9">
    <location>
        <position position="116"/>
    </location>
    <ligand>
        <name>UDP-alpha-D-glucose</name>
        <dbReference type="ChEBI" id="CHEBI:58885"/>
    </ligand>
</feature>
<feature type="transmembrane region" description="Helical" evidence="11">
    <location>
        <begin position="30"/>
        <end position="48"/>
    </location>
</feature>
<evidence type="ECO:0000256" key="2">
    <source>
        <dbReference type="ARBA" id="ARBA00022676"/>
    </source>
</evidence>
<dbReference type="AlphaFoldDB" id="A0A7J6E4C5"/>
<feature type="binding site" evidence="9">
    <location>
        <position position="115"/>
    </location>
    <ligand>
        <name>UDP-alpha-D-glucose</name>
        <dbReference type="ChEBI" id="CHEBI:58885"/>
    </ligand>
</feature>
<keyword evidence="2" id="KW-0328">Glycosyltransferase</keyword>
<protein>
    <recommendedName>
        <fullName evidence="14">Cellulose synthase-like protein G3</fullName>
    </recommendedName>
</protein>
<feature type="transmembrane region" description="Helical" evidence="11">
    <location>
        <begin position="1158"/>
        <end position="1177"/>
    </location>
</feature>
<evidence type="ECO:0000256" key="4">
    <source>
        <dbReference type="ARBA" id="ARBA00022692"/>
    </source>
</evidence>
<evidence type="ECO:0000256" key="9">
    <source>
        <dbReference type="PIRSR" id="PIRSR605150-2"/>
    </source>
</evidence>
<proteinExistence type="predicted"/>
<feature type="active site" evidence="8">
    <location>
        <position position="432"/>
    </location>
</feature>
<feature type="transmembrane region" description="Helical" evidence="11">
    <location>
        <begin position="627"/>
        <end position="650"/>
    </location>
</feature>
<evidence type="ECO:0000256" key="1">
    <source>
        <dbReference type="ARBA" id="ARBA00004127"/>
    </source>
</evidence>
<feature type="binding site" evidence="10">
    <location>
        <position position="290"/>
    </location>
    <ligand>
        <name>Mn(2+)</name>
        <dbReference type="ChEBI" id="CHEBI:29035"/>
    </ligand>
</feature>
<dbReference type="InterPro" id="IPR029044">
    <property type="entry name" value="Nucleotide-diphossugar_trans"/>
</dbReference>
<keyword evidence="5 11" id="KW-1133">Transmembrane helix</keyword>
<evidence type="ECO:0000313" key="13">
    <source>
        <dbReference type="Proteomes" id="UP000525078"/>
    </source>
</evidence>
<keyword evidence="6 11" id="KW-0472">Membrane</keyword>
<dbReference type="InterPro" id="IPR005150">
    <property type="entry name" value="Cellulose_synth"/>
</dbReference>
<dbReference type="GO" id="GO:0030244">
    <property type="term" value="P:cellulose biosynthetic process"/>
    <property type="evidence" value="ECO:0007669"/>
    <property type="project" value="InterPro"/>
</dbReference>
<keyword evidence="7" id="KW-0961">Cell wall biogenesis/degradation</keyword>
<reference evidence="12 13" key="1">
    <citation type="journal article" date="2020" name="bioRxiv">
        <title>Sequence and annotation of 42 cannabis genomes reveals extensive copy number variation in cannabinoid synthesis and pathogen resistance genes.</title>
        <authorList>
            <person name="Mckernan K.J."/>
            <person name="Helbert Y."/>
            <person name="Kane L.T."/>
            <person name="Ebling H."/>
            <person name="Zhang L."/>
            <person name="Liu B."/>
            <person name="Eaton Z."/>
            <person name="Mclaughlin S."/>
            <person name="Kingan S."/>
            <person name="Baybayan P."/>
            <person name="Concepcion G."/>
            <person name="Jordan M."/>
            <person name="Riva A."/>
            <person name="Barbazuk W."/>
            <person name="Harkins T."/>
        </authorList>
    </citation>
    <scope>NUCLEOTIDE SEQUENCE [LARGE SCALE GENOMIC DNA]</scope>
    <source>
        <strain evidence="13">cv. Jamaican Lion 4</strain>
        <tissue evidence="12">Leaf</tissue>
    </source>
</reference>
<dbReference type="Pfam" id="PF03552">
    <property type="entry name" value="Cellulose_synt"/>
    <property type="match status" value="4"/>
</dbReference>
<feature type="transmembrane region" description="Helical" evidence="11">
    <location>
        <begin position="1000"/>
        <end position="1023"/>
    </location>
</feature>
<organism evidence="12 13">
    <name type="scientific">Cannabis sativa</name>
    <name type="common">Hemp</name>
    <name type="synonym">Marijuana</name>
    <dbReference type="NCBI Taxonomy" id="3483"/>
    <lineage>
        <taxon>Eukaryota</taxon>
        <taxon>Viridiplantae</taxon>
        <taxon>Streptophyta</taxon>
        <taxon>Embryophyta</taxon>
        <taxon>Tracheophyta</taxon>
        <taxon>Spermatophyta</taxon>
        <taxon>Magnoliopsida</taxon>
        <taxon>eudicotyledons</taxon>
        <taxon>Gunneridae</taxon>
        <taxon>Pentapetalae</taxon>
        <taxon>rosids</taxon>
        <taxon>fabids</taxon>
        <taxon>Rosales</taxon>
        <taxon>Cannabaceae</taxon>
        <taxon>Cannabis</taxon>
    </lineage>
</organism>
<evidence type="ECO:0000256" key="11">
    <source>
        <dbReference type="SAM" id="Phobius"/>
    </source>
</evidence>
<feature type="transmembrane region" description="Helical" evidence="11">
    <location>
        <begin position="54"/>
        <end position="75"/>
    </location>
</feature>
<evidence type="ECO:0000256" key="5">
    <source>
        <dbReference type="ARBA" id="ARBA00022989"/>
    </source>
</evidence>
<comment type="subcellular location">
    <subcellularLocation>
        <location evidence="1">Endomembrane system</location>
        <topology evidence="1">Multi-pass membrane protein</topology>
    </subcellularLocation>
</comment>
<feature type="transmembrane region" description="Helical" evidence="11">
    <location>
        <begin position="670"/>
        <end position="689"/>
    </location>
</feature>
<dbReference type="SUPFAM" id="SSF53448">
    <property type="entry name" value="Nucleotide-diphospho-sugar transferases"/>
    <property type="match status" value="1"/>
</dbReference>
<comment type="caution">
    <text evidence="12">The sequence shown here is derived from an EMBL/GenBank/DDBJ whole genome shotgun (WGS) entry which is preliminary data.</text>
</comment>
<dbReference type="GO" id="GO:0016760">
    <property type="term" value="F:cellulose synthase (UDP-forming) activity"/>
    <property type="evidence" value="ECO:0007669"/>
    <property type="project" value="InterPro"/>
</dbReference>
<evidence type="ECO:0000256" key="10">
    <source>
        <dbReference type="PIRSR" id="PIRSR605150-3"/>
    </source>
</evidence>
<keyword evidence="4 11" id="KW-0812">Transmembrane</keyword>
<name>A0A7J6E4C5_CANSA</name>
<sequence>MEALRRRLRTTEAPPLHKAELSRFTIPNRIFTLLYASAVVTLLYHHTVTLSKTHLFISTSLLLSDVVLAVIWVTSQSFRIRPIYRKEFPQYINKESSENEFPAIDVFVCTADPYKEPPMNVVNTVISAMGFDYPAEKVSVYVSDDGGSDLTLFGLMEGAKFAAHWLPFCVENDVVQSTCSKTLYESMKVRVENVVEKGKIDDEYITKEDEHKAFNKWTDRFSRQDHPTVIQVILDNNKDKDIKGHIMPNLVYISREKSKTSNHNFKAGALNVLIRVSATMTNAPIILTLDCDTYSNDPQTPLRVLCYLLDSKLESKLGYIQFPQRFYGINKNDTYACEVKRLFFINAIGMDGLSGPNYVGTGCFFRRRAFFGGPLNLVLPEMAELGPNHVVSNSIQSKQVMDLAHCVASCNYENNTQWGHKMGVRYGSLVEDFYTGYRLQCEGWKAILCNPVKAAFYGDFPISLVDVLNQQKRWAIGLLEVTFSKYSPFTFGTHFMGLVMGFTYGHYSLWPIWSIPVAIYAFLPQLALLNGLPIFPKISEPLFILYLFLVFGAYGQDLMEFVIEGGTFQKWWNDQRMWMIRALTCGLFGTIEYSLKCLGISSSGFALTSKVAEVERSKRYKQGAFEFGIHSPMFVTLTTVAIINLAALIWGLKLAISGSKYGFEQFFMQVILAAFVVVNCQPIYGAIFLETNKGGIPTKTTLVSIVKESEKELPAIDVFVCTADPYKEPPMNVVNTVLSVMGFDYPAGKVSVYVSDDGGSDLSLFGLIEAAKFGAHWLPFCRENDVTMYESMKVRVENAVEMGKVCDENITGEDERKAFKKWTDGFTRQDHPTVIQVILHGSKDKDIRGDVMPNLIYVAREKRRTSLHHFKAGALNALVGIRYGTTSEDILTSYLLQCEGWKGIFCNPNKAAFYGDAPINLFDVLNQQKRWATGLLQILFSKYSPFTFGIKYIGILMGFTYGHNTLWPIWSIPITIYAFLPQLALLNGVSLFPKVFEPCFILYMFLFIGAYGQDLLDFIIYGGTFQKWWNDQRMWLIRGLSSFLFGLVEHMLKSLGFSSMNFSVTSKIIDTEQSKRYEKCVFEFGHHSPMFVTLIMAAIINFVALVWGIKLALLGGKIVFEEIFMQVIIAAFGVVNCKPIYSAMFFRASNKGGIPTKTTLISTFLASCLFIISLVALKD</sequence>
<dbReference type="GO" id="GO:0016020">
    <property type="term" value="C:membrane"/>
    <property type="evidence" value="ECO:0007669"/>
    <property type="project" value="InterPro"/>
</dbReference>
<feature type="transmembrane region" description="Helical" evidence="11">
    <location>
        <begin position="541"/>
        <end position="558"/>
    </location>
</feature>
<feature type="transmembrane region" description="Helical" evidence="11">
    <location>
        <begin position="1123"/>
        <end position="1146"/>
    </location>
</feature>
<dbReference type="GO" id="GO:0071555">
    <property type="term" value="P:cell wall organization"/>
    <property type="evidence" value="ECO:0007669"/>
    <property type="project" value="UniProtKB-KW"/>
</dbReference>
<evidence type="ECO:0000256" key="8">
    <source>
        <dbReference type="PIRSR" id="PIRSR605150-1"/>
    </source>
</evidence>
<evidence type="ECO:0000256" key="3">
    <source>
        <dbReference type="ARBA" id="ARBA00022679"/>
    </source>
</evidence>
<feature type="transmembrane region" description="Helical" evidence="11">
    <location>
        <begin position="578"/>
        <end position="595"/>
    </location>
</feature>
<evidence type="ECO:0000256" key="7">
    <source>
        <dbReference type="ARBA" id="ARBA00023316"/>
    </source>
</evidence>